<organism evidence="4 5">
    <name type="scientific">Chelatococcus reniformis</name>
    <dbReference type="NCBI Taxonomy" id="1494448"/>
    <lineage>
        <taxon>Bacteria</taxon>
        <taxon>Pseudomonadati</taxon>
        <taxon>Pseudomonadota</taxon>
        <taxon>Alphaproteobacteria</taxon>
        <taxon>Hyphomicrobiales</taxon>
        <taxon>Chelatococcaceae</taxon>
        <taxon>Chelatococcus</taxon>
    </lineage>
</organism>
<evidence type="ECO:0000259" key="3">
    <source>
        <dbReference type="PROSITE" id="PS50977"/>
    </source>
</evidence>
<dbReference type="PANTHER" id="PTHR30055:SF187">
    <property type="entry name" value="TRANSCRIPTIONAL REGULATORY PROTEIN"/>
    <property type="match status" value="1"/>
</dbReference>
<protein>
    <recommendedName>
        <fullName evidence="3">HTH tetR-type domain-containing protein</fullName>
    </recommendedName>
</protein>
<sequence length="194" mass="20349">MDETARDRILKAALALFAERGFEATRTSDICARAAVSNGSLFHVFASKDAVAAALYRDGIAAYQAVLLAALDGGAGTGRALRAVVHAQCGWAEADQRARFLFTHGREIAAGEAARDIAALNARFVAAIETWRAVPLHRPALRPMPLPAFTAVLLGPSLMAIRGWLGMGGEAPTTLAAIFADAAAHSLLKDAEDA</sequence>
<evidence type="ECO:0000313" key="5">
    <source>
        <dbReference type="Proteomes" id="UP000637002"/>
    </source>
</evidence>
<comment type="caution">
    <text evidence="4">The sequence shown here is derived from an EMBL/GenBank/DDBJ whole genome shotgun (WGS) entry which is preliminary data.</text>
</comment>
<dbReference type="PANTHER" id="PTHR30055">
    <property type="entry name" value="HTH-TYPE TRANSCRIPTIONAL REGULATOR RUTR"/>
    <property type="match status" value="1"/>
</dbReference>
<dbReference type="SUPFAM" id="SSF48498">
    <property type="entry name" value="Tetracyclin repressor-like, C-terminal domain"/>
    <property type="match status" value="1"/>
</dbReference>
<dbReference type="PROSITE" id="PS50977">
    <property type="entry name" value="HTH_TETR_2"/>
    <property type="match status" value="1"/>
</dbReference>
<feature type="DNA-binding region" description="H-T-H motif" evidence="2">
    <location>
        <begin position="26"/>
        <end position="45"/>
    </location>
</feature>
<reference evidence="4" key="2">
    <citation type="submission" date="2020-09" db="EMBL/GenBank/DDBJ databases">
        <authorList>
            <person name="Sun Q."/>
            <person name="Zhou Y."/>
        </authorList>
    </citation>
    <scope>NUCLEOTIDE SEQUENCE</scope>
    <source>
        <strain evidence="4">CGMCC 1.12919</strain>
    </source>
</reference>
<feature type="domain" description="HTH tetR-type" evidence="3">
    <location>
        <begin position="3"/>
        <end position="63"/>
    </location>
</feature>
<dbReference type="Proteomes" id="UP000637002">
    <property type="component" value="Unassembled WGS sequence"/>
</dbReference>
<dbReference type="InterPro" id="IPR009057">
    <property type="entry name" value="Homeodomain-like_sf"/>
</dbReference>
<dbReference type="GO" id="GO:0000976">
    <property type="term" value="F:transcription cis-regulatory region binding"/>
    <property type="evidence" value="ECO:0007669"/>
    <property type="project" value="TreeGrafter"/>
</dbReference>
<accession>A0A916UGP9</accession>
<proteinExistence type="predicted"/>
<keyword evidence="5" id="KW-1185">Reference proteome</keyword>
<gene>
    <name evidence="4" type="ORF">GCM10010994_34330</name>
</gene>
<dbReference type="AlphaFoldDB" id="A0A916UGP9"/>
<dbReference type="RefSeq" id="WP_188610410.1">
    <property type="nucleotide sequence ID" value="NZ_BMGG01000006.1"/>
</dbReference>
<dbReference type="InterPro" id="IPR050109">
    <property type="entry name" value="HTH-type_TetR-like_transc_reg"/>
</dbReference>
<dbReference type="Pfam" id="PF00440">
    <property type="entry name" value="TetR_N"/>
    <property type="match status" value="1"/>
</dbReference>
<evidence type="ECO:0000313" key="4">
    <source>
        <dbReference type="EMBL" id="GGC73081.1"/>
    </source>
</evidence>
<dbReference type="PRINTS" id="PR00455">
    <property type="entry name" value="HTHTETR"/>
</dbReference>
<dbReference type="GO" id="GO:0003700">
    <property type="term" value="F:DNA-binding transcription factor activity"/>
    <property type="evidence" value="ECO:0007669"/>
    <property type="project" value="TreeGrafter"/>
</dbReference>
<dbReference type="Gene3D" id="1.10.357.10">
    <property type="entry name" value="Tetracycline Repressor, domain 2"/>
    <property type="match status" value="1"/>
</dbReference>
<dbReference type="EMBL" id="BMGG01000006">
    <property type="protein sequence ID" value="GGC73081.1"/>
    <property type="molecule type" value="Genomic_DNA"/>
</dbReference>
<dbReference type="InterPro" id="IPR036271">
    <property type="entry name" value="Tet_transcr_reg_TetR-rel_C_sf"/>
</dbReference>
<evidence type="ECO:0000256" key="2">
    <source>
        <dbReference type="PROSITE-ProRule" id="PRU00335"/>
    </source>
</evidence>
<name>A0A916UGP9_9HYPH</name>
<keyword evidence="1 2" id="KW-0238">DNA-binding</keyword>
<evidence type="ECO:0000256" key="1">
    <source>
        <dbReference type="ARBA" id="ARBA00023125"/>
    </source>
</evidence>
<dbReference type="InterPro" id="IPR001647">
    <property type="entry name" value="HTH_TetR"/>
</dbReference>
<dbReference type="SUPFAM" id="SSF46689">
    <property type="entry name" value="Homeodomain-like"/>
    <property type="match status" value="1"/>
</dbReference>
<reference evidence="4" key="1">
    <citation type="journal article" date="2014" name="Int. J. Syst. Evol. Microbiol.">
        <title>Complete genome sequence of Corynebacterium casei LMG S-19264T (=DSM 44701T), isolated from a smear-ripened cheese.</title>
        <authorList>
            <consortium name="US DOE Joint Genome Institute (JGI-PGF)"/>
            <person name="Walter F."/>
            <person name="Albersmeier A."/>
            <person name="Kalinowski J."/>
            <person name="Ruckert C."/>
        </authorList>
    </citation>
    <scope>NUCLEOTIDE SEQUENCE</scope>
    <source>
        <strain evidence="4">CGMCC 1.12919</strain>
    </source>
</reference>